<dbReference type="InterPro" id="IPR045014">
    <property type="entry name" value="TM41A/B"/>
</dbReference>
<evidence type="ECO:0000256" key="4">
    <source>
        <dbReference type="ARBA" id="ARBA00023136"/>
    </source>
</evidence>
<evidence type="ECO:0000313" key="7">
    <source>
        <dbReference type="Proteomes" id="UP000834106"/>
    </source>
</evidence>
<dbReference type="GO" id="GO:0016020">
    <property type="term" value="C:membrane"/>
    <property type="evidence" value="ECO:0007669"/>
    <property type="project" value="UniProtKB-SubCell"/>
</dbReference>
<dbReference type="PANTHER" id="PTHR43220">
    <property type="match status" value="1"/>
</dbReference>
<accession>A0AAD1ZXI5</accession>
<keyword evidence="4 5" id="KW-0472">Membrane</keyword>
<feature type="transmembrane region" description="Helical" evidence="5">
    <location>
        <begin position="44"/>
        <end position="64"/>
    </location>
</feature>
<proteinExistence type="predicted"/>
<evidence type="ECO:0000256" key="2">
    <source>
        <dbReference type="ARBA" id="ARBA00022692"/>
    </source>
</evidence>
<dbReference type="EMBL" id="OU503048">
    <property type="protein sequence ID" value="CAI9775110.1"/>
    <property type="molecule type" value="Genomic_DNA"/>
</dbReference>
<dbReference type="GO" id="GO:0000045">
    <property type="term" value="P:autophagosome assembly"/>
    <property type="evidence" value="ECO:0007669"/>
    <property type="project" value="TreeGrafter"/>
</dbReference>
<feature type="transmembrane region" description="Helical" evidence="5">
    <location>
        <begin position="109"/>
        <end position="133"/>
    </location>
</feature>
<dbReference type="Proteomes" id="UP000834106">
    <property type="component" value="Chromosome 13"/>
</dbReference>
<evidence type="ECO:0000256" key="3">
    <source>
        <dbReference type="ARBA" id="ARBA00022989"/>
    </source>
</evidence>
<evidence type="ECO:0000313" key="6">
    <source>
        <dbReference type="EMBL" id="CAI9775110.1"/>
    </source>
</evidence>
<gene>
    <name evidence="6" type="ORF">FPE_LOCUS22540</name>
</gene>
<comment type="subcellular location">
    <subcellularLocation>
        <location evidence="1">Membrane</location>
        <topology evidence="1">Multi-pass membrane protein</topology>
    </subcellularLocation>
</comment>
<reference evidence="6" key="1">
    <citation type="submission" date="2023-05" db="EMBL/GenBank/DDBJ databases">
        <authorList>
            <person name="Huff M."/>
        </authorList>
    </citation>
    <scope>NUCLEOTIDE SEQUENCE</scope>
</reference>
<dbReference type="GO" id="GO:0005783">
    <property type="term" value="C:endoplasmic reticulum"/>
    <property type="evidence" value="ECO:0007669"/>
    <property type="project" value="TreeGrafter"/>
</dbReference>
<keyword evidence="2 5" id="KW-0812">Transmembrane</keyword>
<organism evidence="6 7">
    <name type="scientific">Fraxinus pennsylvanica</name>
    <dbReference type="NCBI Taxonomy" id="56036"/>
    <lineage>
        <taxon>Eukaryota</taxon>
        <taxon>Viridiplantae</taxon>
        <taxon>Streptophyta</taxon>
        <taxon>Embryophyta</taxon>
        <taxon>Tracheophyta</taxon>
        <taxon>Spermatophyta</taxon>
        <taxon>Magnoliopsida</taxon>
        <taxon>eudicotyledons</taxon>
        <taxon>Gunneridae</taxon>
        <taxon>Pentapetalae</taxon>
        <taxon>asterids</taxon>
        <taxon>lamiids</taxon>
        <taxon>Lamiales</taxon>
        <taxon>Oleaceae</taxon>
        <taxon>Oleeae</taxon>
        <taxon>Fraxinus</taxon>
    </lineage>
</organism>
<dbReference type="PANTHER" id="PTHR43220:SF3">
    <property type="entry name" value="PROTEIN, PUTATIVE, EXPRESSED-RELATED"/>
    <property type="match status" value="1"/>
</dbReference>
<dbReference type="AlphaFoldDB" id="A0AAD1ZXI5"/>
<sequence length="134" mass="15138">MAAPRGVLVVEMGVRMLNRDGENTESPNGKKFEPDKFQLSRWEFAAAMGVFLVFLTGLFCIYLTRPAAAYGELRLPRTLSELRVIKDHLGTFADDYPAKFIDLGYCSMYLFMQTFMIPGNIFMFLLAGLFSVLS</sequence>
<keyword evidence="7" id="KW-1185">Reference proteome</keyword>
<evidence type="ECO:0000256" key="5">
    <source>
        <dbReference type="SAM" id="Phobius"/>
    </source>
</evidence>
<protein>
    <submittedName>
        <fullName evidence="6">Uncharacterized protein</fullName>
    </submittedName>
</protein>
<keyword evidence="3 5" id="KW-1133">Transmembrane helix</keyword>
<name>A0AAD1ZXI5_9LAMI</name>
<evidence type="ECO:0000256" key="1">
    <source>
        <dbReference type="ARBA" id="ARBA00004141"/>
    </source>
</evidence>